<dbReference type="Proteomes" id="UP000070501">
    <property type="component" value="Unassembled WGS sequence"/>
</dbReference>
<feature type="region of interest" description="Disordered" evidence="5">
    <location>
        <begin position="400"/>
        <end position="442"/>
    </location>
</feature>
<evidence type="ECO:0000256" key="3">
    <source>
        <dbReference type="ARBA" id="ARBA00022833"/>
    </source>
</evidence>
<name>A0A136J388_9PEZI</name>
<dbReference type="PROSITE" id="PS50089">
    <property type="entry name" value="ZF_RING_2"/>
    <property type="match status" value="1"/>
</dbReference>
<organism evidence="8 9">
    <name type="scientific">Microdochium bolleyi</name>
    <dbReference type="NCBI Taxonomy" id="196109"/>
    <lineage>
        <taxon>Eukaryota</taxon>
        <taxon>Fungi</taxon>
        <taxon>Dikarya</taxon>
        <taxon>Ascomycota</taxon>
        <taxon>Pezizomycotina</taxon>
        <taxon>Sordariomycetes</taxon>
        <taxon>Xylariomycetidae</taxon>
        <taxon>Xylariales</taxon>
        <taxon>Microdochiaceae</taxon>
        <taxon>Microdochium</taxon>
    </lineage>
</organism>
<accession>A0A136J388</accession>
<feature type="compositionally biased region" description="Basic and acidic residues" evidence="5">
    <location>
        <begin position="414"/>
        <end position="428"/>
    </location>
</feature>
<dbReference type="Gene3D" id="3.30.40.10">
    <property type="entry name" value="Zinc/RING finger domain, C3HC4 (zinc finger)"/>
    <property type="match status" value="1"/>
</dbReference>
<feature type="compositionally biased region" description="Polar residues" evidence="5">
    <location>
        <begin position="429"/>
        <end position="442"/>
    </location>
</feature>
<keyword evidence="6" id="KW-0812">Transmembrane</keyword>
<evidence type="ECO:0000256" key="4">
    <source>
        <dbReference type="PROSITE-ProRule" id="PRU00175"/>
    </source>
</evidence>
<evidence type="ECO:0000259" key="7">
    <source>
        <dbReference type="PROSITE" id="PS50089"/>
    </source>
</evidence>
<sequence>MSLNEIRNVVLLLSSPFTNGQVLPSGLVQDITEISPASITSNSLVGNTTTLSITSTPAADGAVIQGLLFVPDLEVNDPCQKLLADYVPGNVTRRNDLPPSNYNMVALVPWINPGCTESYLKAARKNVIRAMLVYLPSDDMSQPPPVSDSIWTLPGGDGWKVENRHPVYAVPGAWGAAMMTQLSLYSGDLTEVPYGSNITEILNPHPADYVRVWTQLTVGRSEDSLSLWVFMLIVLGLVVFIIGGTTIGMRWVRRCRRESLRRRVIEGDVNLEAHGIQRLRVPLDHVQKFPLFLYDYEDVWLSKTLGKATHKADVRYRSMESLISHQPCCQICIENFVSKKTVIRELTCGHIFHPECIDDFLSEISSLCPICKSSMLPHRFCPPITDAMVRREMASRKARALLMPDPKSSARSRSKLDALFRDPHESDTFSRSSTAVGKSSEG</sequence>
<evidence type="ECO:0000313" key="8">
    <source>
        <dbReference type="EMBL" id="KXJ91549.1"/>
    </source>
</evidence>
<dbReference type="Pfam" id="PF13639">
    <property type="entry name" value="zf-RING_2"/>
    <property type="match status" value="1"/>
</dbReference>
<dbReference type="OrthoDB" id="21204at2759"/>
<keyword evidence="6" id="KW-0472">Membrane</keyword>
<dbReference type="EMBL" id="KQ964250">
    <property type="protein sequence ID" value="KXJ91549.1"/>
    <property type="molecule type" value="Genomic_DNA"/>
</dbReference>
<keyword evidence="3" id="KW-0862">Zinc</keyword>
<dbReference type="AlphaFoldDB" id="A0A136J388"/>
<evidence type="ECO:0000256" key="2">
    <source>
        <dbReference type="ARBA" id="ARBA00022771"/>
    </source>
</evidence>
<evidence type="ECO:0000256" key="1">
    <source>
        <dbReference type="ARBA" id="ARBA00022723"/>
    </source>
</evidence>
<keyword evidence="6" id="KW-1133">Transmembrane helix</keyword>
<gene>
    <name evidence="8" type="ORF">Micbo1qcDRAFT_66168</name>
</gene>
<dbReference type="InterPro" id="IPR053238">
    <property type="entry name" value="RING-H2_zinc_finger"/>
</dbReference>
<dbReference type="SMART" id="SM00184">
    <property type="entry name" value="RING"/>
    <property type="match status" value="1"/>
</dbReference>
<dbReference type="InterPro" id="IPR013083">
    <property type="entry name" value="Znf_RING/FYVE/PHD"/>
</dbReference>
<feature type="transmembrane region" description="Helical" evidence="6">
    <location>
        <begin position="225"/>
        <end position="252"/>
    </location>
</feature>
<reference evidence="9" key="1">
    <citation type="submission" date="2016-02" db="EMBL/GenBank/DDBJ databases">
        <title>Draft genome sequence of Microdochium bolleyi, a fungal endophyte of beachgrass.</title>
        <authorList>
            <consortium name="DOE Joint Genome Institute"/>
            <person name="David A.S."/>
            <person name="May G."/>
            <person name="Haridas S."/>
            <person name="Lim J."/>
            <person name="Wang M."/>
            <person name="Labutti K."/>
            <person name="Lipzen A."/>
            <person name="Barry K."/>
            <person name="Grigoriev I.V."/>
        </authorList>
    </citation>
    <scope>NUCLEOTIDE SEQUENCE [LARGE SCALE GENOMIC DNA]</scope>
    <source>
        <strain evidence="9">J235TASD1</strain>
    </source>
</reference>
<proteinExistence type="predicted"/>
<evidence type="ECO:0000313" key="9">
    <source>
        <dbReference type="Proteomes" id="UP000070501"/>
    </source>
</evidence>
<dbReference type="PANTHER" id="PTHR14155:SF627">
    <property type="entry name" value="OS06G0192800 PROTEIN"/>
    <property type="match status" value="1"/>
</dbReference>
<feature type="domain" description="RING-type" evidence="7">
    <location>
        <begin position="329"/>
        <end position="372"/>
    </location>
</feature>
<dbReference type="GO" id="GO:0008270">
    <property type="term" value="F:zinc ion binding"/>
    <property type="evidence" value="ECO:0007669"/>
    <property type="project" value="UniProtKB-KW"/>
</dbReference>
<dbReference type="InParanoid" id="A0A136J388"/>
<keyword evidence="1" id="KW-0479">Metal-binding</keyword>
<dbReference type="STRING" id="196109.A0A136J388"/>
<evidence type="ECO:0000256" key="5">
    <source>
        <dbReference type="SAM" id="MobiDB-lite"/>
    </source>
</evidence>
<dbReference type="InterPro" id="IPR001841">
    <property type="entry name" value="Znf_RING"/>
</dbReference>
<keyword evidence="2 4" id="KW-0863">Zinc-finger</keyword>
<keyword evidence="9" id="KW-1185">Reference proteome</keyword>
<evidence type="ECO:0000256" key="6">
    <source>
        <dbReference type="SAM" id="Phobius"/>
    </source>
</evidence>
<protein>
    <recommendedName>
        <fullName evidence="7">RING-type domain-containing protein</fullName>
    </recommendedName>
</protein>
<dbReference type="SUPFAM" id="SSF57850">
    <property type="entry name" value="RING/U-box"/>
    <property type="match status" value="1"/>
</dbReference>
<dbReference type="PANTHER" id="PTHR14155">
    <property type="entry name" value="RING FINGER DOMAIN-CONTAINING"/>
    <property type="match status" value="1"/>
</dbReference>